<reference evidence="7 8" key="1">
    <citation type="submission" date="2015-11" db="EMBL/GenBank/DDBJ databases">
        <title>Genomes and virulence difference between two physiological races of Phytophthora nicotianae.</title>
        <authorList>
            <person name="Liu H."/>
            <person name="Ma X."/>
            <person name="Yu H."/>
            <person name="Fang D."/>
            <person name="Li Y."/>
            <person name="Wang X."/>
            <person name="Wang W."/>
            <person name="Dong Y."/>
            <person name="Xiao B."/>
        </authorList>
    </citation>
    <scope>NUCLEOTIDE SEQUENCE [LARGE SCALE GENOMIC DNA]</scope>
    <source>
        <strain evidence="8">race 0</strain>
    </source>
</reference>
<evidence type="ECO:0000256" key="1">
    <source>
        <dbReference type="ARBA" id="ARBA00022723"/>
    </source>
</evidence>
<feature type="compositionally biased region" description="Basic residues" evidence="5">
    <location>
        <begin position="32"/>
        <end position="44"/>
    </location>
</feature>
<dbReference type="AlphaFoldDB" id="A0A0W8CK12"/>
<evidence type="ECO:0000313" key="8">
    <source>
        <dbReference type="Proteomes" id="UP000052943"/>
    </source>
</evidence>
<dbReference type="GO" id="GO:0003677">
    <property type="term" value="F:DNA binding"/>
    <property type="evidence" value="ECO:0007669"/>
    <property type="project" value="UniProtKB-KW"/>
</dbReference>
<dbReference type="SMART" id="SM00154">
    <property type="entry name" value="ZnF_AN1"/>
    <property type="match status" value="1"/>
</dbReference>
<dbReference type="GO" id="GO:0008270">
    <property type="term" value="F:zinc ion binding"/>
    <property type="evidence" value="ECO:0007669"/>
    <property type="project" value="UniProtKB-KW"/>
</dbReference>
<comment type="caution">
    <text evidence="7">The sequence shown here is derived from an EMBL/GenBank/DDBJ whole genome shotgun (WGS) entry which is preliminary data.</text>
</comment>
<feature type="compositionally biased region" description="Basic and acidic residues" evidence="5">
    <location>
        <begin position="266"/>
        <end position="287"/>
    </location>
</feature>
<dbReference type="Pfam" id="PF01428">
    <property type="entry name" value="zf-AN1"/>
    <property type="match status" value="1"/>
</dbReference>
<feature type="domain" description="AN1-type" evidence="6">
    <location>
        <begin position="199"/>
        <end position="251"/>
    </location>
</feature>
<accession>A0A0W8CK12</accession>
<evidence type="ECO:0000256" key="5">
    <source>
        <dbReference type="SAM" id="MobiDB-lite"/>
    </source>
</evidence>
<dbReference type="Gene3D" id="4.10.1110.10">
    <property type="entry name" value="AN1-like Zinc finger"/>
    <property type="match status" value="1"/>
</dbReference>
<keyword evidence="1" id="KW-0479">Metal-binding</keyword>
<feature type="compositionally biased region" description="Low complexity" evidence="5">
    <location>
        <begin position="10"/>
        <end position="31"/>
    </location>
</feature>
<keyword evidence="2 4" id="KW-0863">Zinc-finger</keyword>
<name>A0A0W8CK12_PHYNI</name>
<organism evidence="7 8">
    <name type="scientific">Phytophthora nicotianae</name>
    <name type="common">Potato buckeye rot agent</name>
    <name type="synonym">Phytophthora parasitica</name>
    <dbReference type="NCBI Taxonomy" id="4792"/>
    <lineage>
        <taxon>Eukaryota</taxon>
        <taxon>Sar</taxon>
        <taxon>Stramenopiles</taxon>
        <taxon>Oomycota</taxon>
        <taxon>Peronosporomycetes</taxon>
        <taxon>Peronosporales</taxon>
        <taxon>Peronosporaceae</taxon>
        <taxon>Phytophthora</taxon>
    </lineage>
</organism>
<dbReference type="InterPro" id="IPR035896">
    <property type="entry name" value="AN1-like_Znf"/>
</dbReference>
<feature type="region of interest" description="Disordered" evidence="5">
    <location>
        <begin position="259"/>
        <end position="300"/>
    </location>
</feature>
<protein>
    <submittedName>
        <fullName evidence="7">DNA-binding protein SMUBP-2</fullName>
    </submittedName>
</protein>
<feature type="compositionally biased region" description="Basic residues" evidence="5">
    <location>
        <begin position="161"/>
        <end position="173"/>
    </location>
</feature>
<feature type="compositionally biased region" description="Acidic residues" evidence="5">
    <location>
        <begin position="110"/>
        <end position="125"/>
    </location>
</feature>
<evidence type="ECO:0000256" key="3">
    <source>
        <dbReference type="ARBA" id="ARBA00022833"/>
    </source>
</evidence>
<keyword evidence="3" id="KW-0862">Zinc</keyword>
<dbReference type="Proteomes" id="UP000052943">
    <property type="component" value="Unassembled WGS sequence"/>
</dbReference>
<feature type="region of interest" description="Disordered" evidence="5">
    <location>
        <begin position="1"/>
        <end position="184"/>
    </location>
</feature>
<dbReference type="OrthoDB" id="6513042at2759"/>
<dbReference type="InterPro" id="IPR000058">
    <property type="entry name" value="Znf_AN1"/>
</dbReference>
<gene>
    <name evidence="7" type="ORF">AM587_10003416</name>
</gene>
<evidence type="ECO:0000256" key="2">
    <source>
        <dbReference type="ARBA" id="ARBA00022771"/>
    </source>
</evidence>
<keyword evidence="7" id="KW-0238">DNA-binding</keyword>
<evidence type="ECO:0000256" key="4">
    <source>
        <dbReference type="PROSITE-ProRule" id="PRU00449"/>
    </source>
</evidence>
<evidence type="ECO:0000259" key="6">
    <source>
        <dbReference type="PROSITE" id="PS51039"/>
    </source>
</evidence>
<dbReference type="EMBL" id="LNFO01002889">
    <property type="protein sequence ID" value="KUF84411.1"/>
    <property type="molecule type" value="Genomic_DNA"/>
</dbReference>
<proteinExistence type="predicted"/>
<feature type="compositionally biased region" description="Basic and acidic residues" evidence="5">
    <location>
        <begin position="83"/>
        <end position="96"/>
    </location>
</feature>
<dbReference type="SUPFAM" id="SSF118310">
    <property type="entry name" value="AN1-like Zinc finger"/>
    <property type="match status" value="1"/>
</dbReference>
<sequence>MDEQLVMSLSVAASTAPTTSSSKSAADTKATKTTKLKQVKKSNKALKAAAGASKVVEAKKAAPNDENPQAMEAKETIATVTLDEEKEKDEVEDKPVAVKSVFQMMNSDSDSSDDENEEGNIDPGEEGSSSLTEDLKAANSLLKDLHMSRLARQPPPAPTSSKKKKKNKKKKGQPKTVNTAPIDDLKDGEDELEFLTRQANKSSNCAFQSSSRCKKNTTMLGSVCKFCKLKFCYDHALPEVHGCGDAVRKFERAAFQQQMTRSSDVSNKKLTGDKRKLLKKKLDEKVSAKTASRTTKSKKK</sequence>
<evidence type="ECO:0000313" key="7">
    <source>
        <dbReference type="EMBL" id="KUF84411.1"/>
    </source>
</evidence>
<dbReference type="PROSITE" id="PS51039">
    <property type="entry name" value="ZF_AN1"/>
    <property type="match status" value="1"/>
</dbReference>